<evidence type="ECO:0000313" key="8">
    <source>
        <dbReference type="RefSeq" id="XP_017890728.1"/>
    </source>
</evidence>
<comment type="similarity">
    <text evidence="1">Belongs to the NAD kinase family.</text>
</comment>
<dbReference type="GO" id="GO:0019674">
    <property type="term" value="P:NAD+ metabolic process"/>
    <property type="evidence" value="ECO:0007669"/>
    <property type="project" value="InterPro"/>
</dbReference>
<dbReference type="InterPro" id="IPR016064">
    <property type="entry name" value="NAD/diacylglycerol_kinase_sf"/>
</dbReference>
<accession>A0AAJ7JE48</accession>
<dbReference type="GO" id="GO:0006741">
    <property type="term" value="P:NADP+ biosynthetic process"/>
    <property type="evidence" value="ECO:0007669"/>
    <property type="project" value="InterPro"/>
</dbReference>
<protein>
    <recommendedName>
        <fullName evidence="2">NAD(+) kinase</fullName>
        <ecNumber evidence="2">2.7.1.23</ecNumber>
    </recommendedName>
</protein>
<dbReference type="Proteomes" id="UP000694925">
    <property type="component" value="Unplaced"/>
</dbReference>
<dbReference type="PANTHER" id="PTHR13158">
    <property type="match status" value="1"/>
</dbReference>
<evidence type="ECO:0000256" key="3">
    <source>
        <dbReference type="ARBA" id="ARBA00022679"/>
    </source>
</evidence>
<name>A0AAJ7JE48_9HYME</name>
<keyword evidence="6" id="KW-0520">NAD</keyword>
<keyword evidence="5" id="KW-0521">NADP</keyword>
<keyword evidence="7" id="KW-1185">Reference proteome</keyword>
<dbReference type="GeneID" id="108631388"/>
<sequence>MREPEMTDEQLRVKLEQRGSDYDMIWASHVSNENVKYQVTEVLRKLNIEYKIINRDNLNSSNFSWADLILPIGGDGTLLLASNMIFDNTKPIMGINSHPERSEGYLMLPPKYTHCIPDIFEMLRAGNYKIIMRRRIRTTIMGDDIWDPPFHTHEKARIIGGEKLYTQHLSKEVLYNLPKERRLPWLALNEVFVAETLSAKTSTLLIKLNNEEKYILTKSSGICVSTGTGSTSWYKAIVSVTPQTIREILSFMKEKRQFSKEEVDKIASTFNDSLAYSPDELRLCYVIRDMIISDALPVSKYLKPRGFCDKLTVRSQSYDAGIVIDSGIAVPFNFGTTAVLETYPEDSLRCLSLLE</sequence>
<dbReference type="AlphaFoldDB" id="A0AAJ7JE48"/>
<evidence type="ECO:0000256" key="4">
    <source>
        <dbReference type="ARBA" id="ARBA00022777"/>
    </source>
</evidence>
<evidence type="ECO:0000256" key="2">
    <source>
        <dbReference type="ARBA" id="ARBA00012120"/>
    </source>
</evidence>
<evidence type="ECO:0000256" key="1">
    <source>
        <dbReference type="ARBA" id="ARBA00010995"/>
    </source>
</evidence>
<dbReference type="CTD" id="133686"/>
<dbReference type="GO" id="GO:0005739">
    <property type="term" value="C:mitochondrion"/>
    <property type="evidence" value="ECO:0007669"/>
    <property type="project" value="TreeGrafter"/>
</dbReference>
<keyword evidence="4 8" id="KW-0418">Kinase</keyword>
<dbReference type="InterPro" id="IPR017437">
    <property type="entry name" value="ATP-NAD_kinase_PpnK-typ_C"/>
</dbReference>
<reference evidence="8" key="1">
    <citation type="submission" date="2025-08" db="UniProtKB">
        <authorList>
            <consortium name="RefSeq"/>
        </authorList>
    </citation>
    <scope>IDENTIFICATION</scope>
    <source>
        <tissue evidence="8">Whole body</tissue>
    </source>
</reference>
<keyword evidence="3" id="KW-0808">Transferase</keyword>
<dbReference type="RefSeq" id="XP_017890728.1">
    <property type="nucleotide sequence ID" value="XM_018035239.2"/>
</dbReference>
<dbReference type="GO" id="GO:0003951">
    <property type="term" value="F:NAD+ kinase activity"/>
    <property type="evidence" value="ECO:0007669"/>
    <property type="project" value="UniProtKB-EC"/>
</dbReference>
<dbReference type="InterPro" id="IPR002504">
    <property type="entry name" value="NADK"/>
</dbReference>
<proteinExistence type="inferred from homology"/>
<gene>
    <name evidence="8" type="primary">LOC108631388</name>
</gene>
<evidence type="ECO:0000256" key="5">
    <source>
        <dbReference type="ARBA" id="ARBA00022857"/>
    </source>
</evidence>
<dbReference type="SUPFAM" id="SSF111331">
    <property type="entry name" value="NAD kinase/diacylglycerol kinase-like"/>
    <property type="match status" value="1"/>
</dbReference>
<dbReference type="PANTHER" id="PTHR13158:SF5">
    <property type="entry name" value="NAD KINASE 2, MITOCHONDRIAL"/>
    <property type="match status" value="1"/>
</dbReference>
<organism evidence="7 8">
    <name type="scientific">Ceratina calcarata</name>
    <dbReference type="NCBI Taxonomy" id="156304"/>
    <lineage>
        <taxon>Eukaryota</taxon>
        <taxon>Metazoa</taxon>
        <taxon>Ecdysozoa</taxon>
        <taxon>Arthropoda</taxon>
        <taxon>Hexapoda</taxon>
        <taxon>Insecta</taxon>
        <taxon>Pterygota</taxon>
        <taxon>Neoptera</taxon>
        <taxon>Endopterygota</taxon>
        <taxon>Hymenoptera</taxon>
        <taxon>Apocrita</taxon>
        <taxon>Aculeata</taxon>
        <taxon>Apoidea</taxon>
        <taxon>Anthophila</taxon>
        <taxon>Apidae</taxon>
        <taxon>Ceratina</taxon>
        <taxon>Zadontomerus</taxon>
    </lineage>
</organism>
<evidence type="ECO:0000256" key="6">
    <source>
        <dbReference type="ARBA" id="ARBA00023027"/>
    </source>
</evidence>
<dbReference type="Gene3D" id="2.60.200.30">
    <property type="entry name" value="Probable inorganic polyphosphate/atp-NAD kinase, domain 2"/>
    <property type="match status" value="1"/>
</dbReference>
<dbReference type="EC" id="2.7.1.23" evidence="2"/>
<dbReference type="Gene3D" id="3.40.50.10330">
    <property type="entry name" value="Probable inorganic polyphosphate/atp-NAD kinase, domain 1"/>
    <property type="match status" value="1"/>
</dbReference>
<dbReference type="Pfam" id="PF01513">
    <property type="entry name" value="NAD_kinase"/>
    <property type="match status" value="1"/>
</dbReference>
<dbReference type="InterPro" id="IPR017438">
    <property type="entry name" value="ATP-NAD_kinase_N"/>
</dbReference>
<evidence type="ECO:0000313" key="7">
    <source>
        <dbReference type="Proteomes" id="UP000694925"/>
    </source>
</evidence>